<dbReference type="Gene3D" id="1.10.3210.10">
    <property type="entry name" value="Hypothetical protein af1432"/>
    <property type="match status" value="1"/>
</dbReference>
<comment type="caution">
    <text evidence="2">The sequence shown here is derived from an EMBL/GenBank/DDBJ whole genome shotgun (WGS) entry which is preliminary data.</text>
</comment>
<organism evidence="2 3">
    <name type="scientific">Pseudopithomyces chartarum</name>
    <dbReference type="NCBI Taxonomy" id="1892770"/>
    <lineage>
        <taxon>Eukaryota</taxon>
        <taxon>Fungi</taxon>
        <taxon>Dikarya</taxon>
        <taxon>Ascomycota</taxon>
        <taxon>Pezizomycotina</taxon>
        <taxon>Dothideomycetes</taxon>
        <taxon>Pleosporomycetidae</taxon>
        <taxon>Pleosporales</taxon>
        <taxon>Massarineae</taxon>
        <taxon>Didymosphaeriaceae</taxon>
        <taxon>Pseudopithomyces</taxon>
    </lineage>
</organism>
<dbReference type="InterPro" id="IPR003607">
    <property type="entry name" value="HD/PDEase_dom"/>
</dbReference>
<feature type="domain" description="HD/PDEase" evidence="1">
    <location>
        <begin position="83"/>
        <end position="215"/>
    </location>
</feature>
<protein>
    <recommendedName>
        <fullName evidence="1">HD/PDEase domain-containing protein</fullName>
    </recommendedName>
</protein>
<gene>
    <name evidence="2" type="ORF">GRF29_1g390197</name>
</gene>
<dbReference type="Pfam" id="PF01966">
    <property type="entry name" value="HD"/>
    <property type="match status" value="1"/>
</dbReference>
<dbReference type="SMART" id="SM00471">
    <property type="entry name" value="HDc"/>
    <property type="match status" value="1"/>
</dbReference>
<name>A0AAN6RMH6_9PLEO</name>
<evidence type="ECO:0000259" key="1">
    <source>
        <dbReference type="SMART" id="SM00471"/>
    </source>
</evidence>
<dbReference type="AlphaFoldDB" id="A0AAN6RMH6"/>
<keyword evidence="3" id="KW-1185">Reference proteome</keyword>
<dbReference type="Proteomes" id="UP001280581">
    <property type="component" value="Unassembled WGS sequence"/>
</dbReference>
<dbReference type="PANTHER" id="PTHR33594">
    <property type="entry name" value="SUPERFAMILY HYDROLASE, PUTATIVE (AFU_ORTHOLOGUE AFUA_1G03035)-RELATED"/>
    <property type="match status" value="1"/>
</dbReference>
<sequence>MFFRLCNFLKHLPEVWASTSPLGPTPASAALNSTLPGAYAVSKPTRSLLLFDMDKLGIPRENRPLFLALNKAVREYMYHERYDPSHDYEHIQRVVMFAHKLYTEEMRLRLQKESWMNITTMYLGAMMHDVGEPKYSEDGKTQEQVITALMTANGASESLAQRVADIAVNVSFTKEFTATDKSFIQGVLQRNPELAYVQDADRLDAMGEEESDDSSGGAVAGWAV</sequence>
<dbReference type="SUPFAM" id="SSF109604">
    <property type="entry name" value="HD-domain/PDEase-like"/>
    <property type="match status" value="1"/>
</dbReference>
<dbReference type="InterPro" id="IPR006674">
    <property type="entry name" value="HD_domain"/>
</dbReference>
<evidence type="ECO:0000313" key="3">
    <source>
        <dbReference type="Proteomes" id="UP001280581"/>
    </source>
</evidence>
<dbReference type="CDD" id="cd00077">
    <property type="entry name" value="HDc"/>
    <property type="match status" value="1"/>
</dbReference>
<dbReference type="EMBL" id="WVTA01000001">
    <property type="protein sequence ID" value="KAK3216606.1"/>
    <property type="molecule type" value="Genomic_DNA"/>
</dbReference>
<proteinExistence type="predicted"/>
<accession>A0AAN6RMH6</accession>
<dbReference type="PANTHER" id="PTHR33594:SF1">
    <property type="entry name" value="HD_PDEASE DOMAIN-CONTAINING PROTEIN"/>
    <property type="match status" value="1"/>
</dbReference>
<evidence type="ECO:0000313" key="2">
    <source>
        <dbReference type="EMBL" id="KAK3216606.1"/>
    </source>
</evidence>
<reference evidence="2 3" key="1">
    <citation type="submission" date="2021-02" db="EMBL/GenBank/DDBJ databases">
        <title>Genome assembly of Pseudopithomyces chartarum.</title>
        <authorList>
            <person name="Jauregui R."/>
            <person name="Singh J."/>
            <person name="Voisey C."/>
        </authorList>
    </citation>
    <scope>NUCLEOTIDE SEQUENCE [LARGE SCALE GENOMIC DNA]</scope>
    <source>
        <strain evidence="2 3">AGR01</strain>
    </source>
</reference>